<dbReference type="InterPro" id="IPR010291">
    <property type="entry name" value="Ion_channel_UNC-93"/>
</dbReference>
<protein>
    <recommendedName>
        <fullName evidence="9">Major facilitator superfamily (MFS) profile domain-containing protein</fullName>
    </recommendedName>
</protein>
<feature type="compositionally biased region" description="Basic and acidic residues" evidence="5">
    <location>
        <begin position="1"/>
        <end position="15"/>
    </location>
</feature>
<feature type="transmembrane region" description="Helical" evidence="6">
    <location>
        <begin position="287"/>
        <end position="304"/>
    </location>
</feature>
<feature type="transmembrane region" description="Helical" evidence="6">
    <location>
        <begin position="425"/>
        <end position="444"/>
    </location>
</feature>
<name>A0A4Y9ZXZ1_9AGAM</name>
<evidence type="ECO:0000256" key="6">
    <source>
        <dbReference type="SAM" id="Phobius"/>
    </source>
</evidence>
<dbReference type="SUPFAM" id="SSF103473">
    <property type="entry name" value="MFS general substrate transporter"/>
    <property type="match status" value="1"/>
</dbReference>
<evidence type="ECO:0000256" key="4">
    <source>
        <dbReference type="ARBA" id="ARBA00023136"/>
    </source>
</evidence>
<evidence type="ECO:0000313" key="8">
    <source>
        <dbReference type="Proteomes" id="UP000298061"/>
    </source>
</evidence>
<evidence type="ECO:0008006" key="9">
    <source>
        <dbReference type="Google" id="ProtNLM"/>
    </source>
</evidence>
<dbReference type="InterPro" id="IPR036259">
    <property type="entry name" value="MFS_trans_sf"/>
</dbReference>
<feature type="transmembrane region" description="Helical" evidence="6">
    <location>
        <begin position="316"/>
        <end position="335"/>
    </location>
</feature>
<keyword evidence="4 6" id="KW-0472">Membrane</keyword>
<feature type="transmembrane region" description="Helical" evidence="6">
    <location>
        <begin position="115"/>
        <end position="132"/>
    </location>
</feature>
<feature type="region of interest" description="Disordered" evidence="5">
    <location>
        <begin position="1"/>
        <end position="36"/>
    </location>
</feature>
<comment type="subcellular location">
    <subcellularLocation>
        <location evidence="1">Membrane</location>
        <topology evidence="1">Multi-pass membrane protein</topology>
    </subcellularLocation>
</comment>
<dbReference type="PANTHER" id="PTHR23294:SF59">
    <property type="entry name" value="UNC93-LIKE PROTEIN C922.05C"/>
    <property type="match status" value="1"/>
</dbReference>
<reference evidence="7 8" key="1">
    <citation type="submission" date="2019-02" db="EMBL/GenBank/DDBJ databases">
        <title>Genome sequencing of the rare red list fungi Hericium alpestre (H. flagellum).</title>
        <authorList>
            <person name="Buettner E."/>
            <person name="Kellner H."/>
        </authorList>
    </citation>
    <scope>NUCLEOTIDE SEQUENCE [LARGE SCALE GENOMIC DNA]</scope>
    <source>
        <strain evidence="7 8">DSM 108284</strain>
    </source>
</reference>
<evidence type="ECO:0000256" key="1">
    <source>
        <dbReference type="ARBA" id="ARBA00004141"/>
    </source>
</evidence>
<feature type="transmembrane region" description="Helical" evidence="6">
    <location>
        <begin position="138"/>
        <end position="157"/>
    </location>
</feature>
<dbReference type="EMBL" id="SFCI01000694">
    <property type="protein sequence ID" value="TFY78369.1"/>
    <property type="molecule type" value="Genomic_DNA"/>
</dbReference>
<dbReference type="AlphaFoldDB" id="A0A4Y9ZXZ1"/>
<gene>
    <name evidence="7" type="ORF">EWM64_g5643</name>
</gene>
<evidence type="ECO:0000256" key="2">
    <source>
        <dbReference type="ARBA" id="ARBA00022692"/>
    </source>
</evidence>
<evidence type="ECO:0000313" key="7">
    <source>
        <dbReference type="EMBL" id="TFY78369.1"/>
    </source>
</evidence>
<evidence type="ECO:0000256" key="3">
    <source>
        <dbReference type="ARBA" id="ARBA00022989"/>
    </source>
</evidence>
<evidence type="ECO:0000256" key="5">
    <source>
        <dbReference type="SAM" id="MobiDB-lite"/>
    </source>
</evidence>
<sequence length="472" mass="52299">MADPYEKSYQHKNDSGDDYDFGTASGSGTGPSELVESRPGGLRGFYYHPTTQVVLLGFVCFMCPGAFNSLNGLGAGGQIDNTTSANANSALYGTFAGAAFFSGSINNVIGPKRSLLFGSMGYALYIGSYLAMNVHRNAGPFVVAAGAILGALAGLLWTAQGSLMLAYPTEDQKGKYIGIFWSIFNLGGVVGAAISLGNNFHSTTNSVSNGTYVNWLPRTVHYWSPDTAADGRPKQDEIWGLYIALRTDPLVVLLFPMFFASNWFYTWQFNEYNAALFNIRARSLNNLLYWMSQIIGSISIGILLDQHQFRRRVRAFAGWGILVFGVFAVHIWAYFYQRNYTHESIPPDSEKIDIYDSAYVGHMLLYICCGLLDSMWQTTAYWMMGAMSNDPAKLAYFAGFYKSIQSAGAAGVWRADAMKLPYMNIFISTWALLVAGLVFLLPMIHLRVNDHTDYEDEMVAHMDDLGELRHDR</sequence>
<dbReference type="Proteomes" id="UP000298061">
    <property type="component" value="Unassembled WGS sequence"/>
</dbReference>
<dbReference type="GO" id="GO:0016020">
    <property type="term" value="C:membrane"/>
    <property type="evidence" value="ECO:0007669"/>
    <property type="project" value="UniProtKB-SubCell"/>
</dbReference>
<comment type="caution">
    <text evidence="7">The sequence shown here is derived from an EMBL/GenBank/DDBJ whole genome shotgun (WGS) entry which is preliminary data.</text>
</comment>
<dbReference type="Gene3D" id="1.20.1250.20">
    <property type="entry name" value="MFS general substrate transporter like domains"/>
    <property type="match status" value="1"/>
</dbReference>
<proteinExistence type="predicted"/>
<keyword evidence="2 6" id="KW-0812">Transmembrane</keyword>
<dbReference type="PANTHER" id="PTHR23294">
    <property type="entry name" value="ET TRANSLATION PRODUCT-RELATED"/>
    <property type="match status" value="1"/>
</dbReference>
<keyword evidence="8" id="KW-1185">Reference proteome</keyword>
<dbReference type="Pfam" id="PF05978">
    <property type="entry name" value="UNC-93"/>
    <property type="match status" value="1"/>
</dbReference>
<feature type="transmembrane region" description="Helical" evidence="6">
    <location>
        <begin position="363"/>
        <end position="382"/>
    </location>
</feature>
<keyword evidence="3 6" id="KW-1133">Transmembrane helix</keyword>
<organism evidence="7 8">
    <name type="scientific">Hericium alpestre</name>
    <dbReference type="NCBI Taxonomy" id="135208"/>
    <lineage>
        <taxon>Eukaryota</taxon>
        <taxon>Fungi</taxon>
        <taxon>Dikarya</taxon>
        <taxon>Basidiomycota</taxon>
        <taxon>Agaricomycotina</taxon>
        <taxon>Agaricomycetes</taxon>
        <taxon>Russulales</taxon>
        <taxon>Hericiaceae</taxon>
        <taxon>Hericium</taxon>
    </lineage>
</organism>
<feature type="transmembrane region" description="Helical" evidence="6">
    <location>
        <begin position="53"/>
        <end position="70"/>
    </location>
</feature>
<feature type="transmembrane region" description="Helical" evidence="6">
    <location>
        <begin position="250"/>
        <end position="267"/>
    </location>
</feature>
<feature type="transmembrane region" description="Helical" evidence="6">
    <location>
        <begin position="90"/>
        <end position="108"/>
    </location>
</feature>
<dbReference type="OrthoDB" id="196103at2759"/>
<accession>A0A4Y9ZXZ1</accession>
<dbReference type="InterPro" id="IPR051617">
    <property type="entry name" value="UNC-93-like_regulator"/>
</dbReference>